<dbReference type="InterPro" id="IPR002058">
    <property type="entry name" value="PAP_assoc"/>
</dbReference>
<dbReference type="GO" id="GO:0046872">
    <property type="term" value="F:metal ion binding"/>
    <property type="evidence" value="ECO:0007669"/>
    <property type="project" value="UniProtKB-KW"/>
</dbReference>
<dbReference type="GO" id="GO:0005730">
    <property type="term" value="C:nucleolus"/>
    <property type="evidence" value="ECO:0007669"/>
    <property type="project" value="TreeGrafter"/>
</dbReference>
<dbReference type="PANTHER" id="PTHR23092">
    <property type="entry name" value="POLY(A) RNA POLYMERASE"/>
    <property type="match status" value="1"/>
</dbReference>
<evidence type="ECO:0000256" key="2">
    <source>
        <dbReference type="ARBA" id="ARBA00012388"/>
    </source>
</evidence>
<evidence type="ECO:0000256" key="4">
    <source>
        <dbReference type="ARBA" id="ARBA00022842"/>
    </source>
</evidence>
<dbReference type="AlphaFoldDB" id="A0A165H200"/>
<keyword evidence="4" id="KW-0460">Magnesium</keyword>
<dbReference type="Gene3D" id="1.10.1410.10">
    <property type="match status" value="1"/>
</dbReference>
<keyword evidence="3" id="KW-0479">Metal-binding</keyword>
<feature type="compositionally biased region" description="Basic and acidic residues" evidence="5">
    <location>
        <begin position="79"/>
        <end position="98"/>
    </location>
</feature>
<feature type="region of interest" description="Disordered" evidence="5">
    <location>
        <begin position="1"/>
        <end position="386"/>
    </location>
</feature>
<organism evidence="8 9">
    <name type="scientific">Xylona heveae (strain CBS 132557 / TC161)</name>
    <dbReference type="NCBI Taxonomy" id="1328760"/>
    <lineage>
        <taxon>Eukaryota</taxon>
        <taxon>Fungi</taxon>
        <taxon>Dikarya</taxon>
        <taxon>Ascomycota</taxon>
        <taxon>Pezizomycotina</taxon>
        <taxon>Xylonomycetes</taxon>
        <taxon>Xylonales</taxon>
        <taxon>Xylonaceae</taxon>
        <taxon>Xylona</taxon>
    </lineage>
</organism>
<feature type="compositionally biased region" description="Acidic residues" evidence="5">
    <location>
        <begin position="145"/>
        <end position="162"/>
    </location>
</feature>
<dbReference type="InterPro" id="IPR045862">
    <property type="entry name" value="Trf4-like"/>
</dbReference>
<evidence type="ECO:0000313" key="9">
    <source>
        <dbReference type="Proteomes" id="UP000076632"/>
    </source>
</evidence>
<feature type="compositionally biased region" description="Low complexity" evidence="5">
    <location>
        <begin position="189"/>
        <end position="201"/>
    </location>
</feature>
<sequence>MPRPAKRHPLPPRPPAAPRSSSPRPSMYSFGGDSYRPGSNDPVSSGRGKFSFRPAHDAPSYSKNVDLADRYVPRGPRARPSDYRKGRQQRRGDRDSRGYGRWRPRPPIPTHERPLLQARRGSTPEQLLGMNEEQGTGGRYLDVSDVSDSEEEDMEMDSDEDEKEQKPSHDESKEIHANSNEHQEEENANSEQNEPENPSAPRWSNPDPYTVLPPPDESQRKKKDMVKLIRKARVNSQKEEAPANPVSTNADFISLDFGDEAFNEEKQSNVSSDEDEQETSRLEDNEPPADAPKEPKRFSHLTNLHGPLTPTPSAPGTDGVTTSSTLGPPPGIVPPLSTSQAKSPLDVWPPPTAEAAVGKRKRDFEDLDGRPTLKKAKGGKKAGSGGFLVEEWQPQSGADPTPWCTVDHSRTEKMGYWLHKEVCDFYNYVRPREFEDVVRRDLLARLQRGISRRYPGCEVRSFGSFAAGLYLPNSDMDVVLVSRDFLRRGIKQVCQTSRHMFQFRAFLEREGIPVPGTVEVIAKARVPIVKFIDKATGLKVDMSFENDTGIVANETFQAWRHRYPAMPVIVTVIKQFLMMRGLNEVFTGGLGGFSVTCLVTSLLQNMPQVQSGNFVPEKHLGEVLMEFFDLYGNEFNVLTTGIQLEPPGYFEKRSNMNIIYQLNKMDRLSIVDPNKPDNDISSGSSNVALIFRCFSEAYEILQKRMADLRFRNFSERRGQSILGTIMAGDYSWFEWQRDRLRRLYDDRYNSLS</sequence>
<dbReference type="CDD" id="cd05402">
    <property type="entry name" value="NT_PAP_TUTase"/>
    <property type="match status" value="1"/>
</dbReference>
<feature type="domain" description="Poly(A) RNA polymerase mitochondrial-like central palm" evidence="7">
    <location>
        <begin position="418"/>
        <end position="559"/>
    </location>
</feature>
<feature type="compositionally biased region" description="Basic residues" evidence="5">
    <location>
        <begin position="1"/>
        <end position="10"/>
    </location>
</feature>
<comment type="similarity">
    <text evidence="1">Belongs to the DNA polymerase type-B-like family.</text>
</comment>
<dbReference type="Pfam" id="PF22600">
    <property type="entry name" value="MTPAP-like_central"/>
    <property type="match status" value="1"/>
</dbReference>
<evidence type="ECO:0000313" key="8">
    <source>
        <dbReference type="EMBL" id="KZF22882.1"/>
    </source>
</evidence>
<evidence type="ECO:0000259" key="6">
    <source>
        <dbReference type="Pfam" id="PF03828"/>
    </source>
</evidence>
<dbReference type="GO" id="GO:0010605">
    <property type="term" value="P:negative regulation of macromolecule metabolic process"/>
    <property type="evidence" value="ECO:0007669"/>
    <property type="project" value="UniProtKB-ARBA"/>
</dbReference>
<feature type="compositionally biased region" description="Basic residues" evidence="5">
    <location>
        <begin position="220"/>
        <end position="233"/>
    </location>
</feature>
<dbReference type="GO" id="GO:1990817">
    <property type="term" value="F:poly(A) RNA polymerase activity"/>
    <property type="evidence" value="ECO:0007669"/>
    <property type="project" value="UniProtKB-EC"/>
</dbReference>
<dbReference type="Proteomes" id="UP000076632">
    <property type="component" value="Unassembled WGS sequence"/>
</dbReference>
<dbReference type="GO" id="GO:0031123">
    <property type="term" value="P:RNA 3'-end processing"/>
    <property type="evidence" value="ECO:0007669"/>
    <property type="project" value="TreeGrafter"/>
</dbReference>
<dbReference type="RefSeq" id="XP_018188437.1">
    <property type="nucleotide sequence ID" value="XM_018335100.1"/>
</dbReference>
<evidence type="ECO:0000256" key="3">
    <source>
        <dbReference type="ARBA" id="ARBA00022723"/>
    </source>
</evidence>
<dbReference type="GO" id="GO:0043634">
    <property type="term" value="P:polyadenylation-dependent ncRNA catabolic process"/>
    <property type="evidence" value="ECO:0007669"/>
    <property type="project" value="TreeGrafter"/>
</dbReference>
<name>A0A165H200_XYLHT</name>
<dbReference type="EC" id="2.7.7.19" evidence="2"/>
<dbReference type="GO" id="GO:0031499">
    <property type="term" value="C:TRAMP complex"/>
    <property type="evidence" value="ECO:0007669"/>
    <property type="project" value="TreeGrafter"/>
</dbReference>
<keyword evidence="9" id="KW-1185">Reference proteome</keyword>
<feature type="compositionally biased region" description="Basic and acidic residues" evidence="5">
    <location>
        <begin position="362"/>
        <end position="371"/>
    </location>
</feature>
<dbReference type="EMBL" id="KV407458">
    <property type="protein sequence ID" value="KZF22882.1"/>
    <property type="molecule type" value="Genomic_DNA"/>
</dbReference>
<protein>
    <recommendedName>
        <fullName evidence="2">polynucleotide adenylyltransferase</fullName>
        <ecNumber evidence="2">2.7.7.19</ecNumber>
    </recommendedName>
</protein>
<dbReference type="STRING" id="1328760.A0A165H200"/>
<dbReference type="Pfam" id="PF03828">
    <property type="entry name" value="PAP_assoc"/>
    <property type="match status" value="1"/>
</dbReference>
<evidence type="ECO:0000256" key="5">
    <source>
        <dbReference type="SAM" id="MobiDB-lite"/>
    </source>
</evidence>
<dbReference type="InParanoid" id="A0A165H200"/>
<dbReference type="SUPFAM" id="SSF81631">
    <property type="entry name" value="PAP/OAS1 substrate-binding domain"/>
    <property type="match status" value="1"/>
</dbReference>
<dbReference type="SUPFAM" id="SSF81301">
    <property type="entry name" value="Nucleotidyltransferase"/>
    <property type="match status" value="1"/>
</dbReference>
<reference evidence="8 9" key="1">
    <citation type="journal article" date="2016" name="Fungal Biol.">
        <title>The genome of Xylona heveae provides a window into fungal endophytism.</title>
        <authorList>
            <person name="Gazis R."/>
            <person name="Kuo A."/>
            <person name="Riley R."/>
            <person name="LaButti K."/>
            <person name="Lipzen A."/>
            <person name="Lin J."/>
            <person name="Amirebrahimi M."/>
            <person name="Hesse C.N."/>
            <person name="Spatafora J.W."/>
            <person name="Henrissat B."/>
            <person name="Hainaut M."/>
            <person name="Grigoriev I.V."/>
            <person name="Hibbett D.S."/>
        </authorList>
    </citation>
    <scope>NUCLEOTIDE SEQUENCE [LARGE SCALE GENOMIC DNA]</scope>
    <source>
        <strain evidence="8 9">TC161</strain>
    </source>
</reference>
<feature type="compositionally biased region" description="Basic and acidic residues" evidence="5">
    <location>
        <begin position="163"/>
        <end position="182"/>
    </location>
</feature>
<accession>A0A165H200</accession>
<dbReference type="GO" id="GO:0003729">
    <property type="term" value="F:mRNA binding"/>
    <property type="evidence" value="ECO:0007669"/>
    <property type="project" value="TreeGrafter"/>
</dbReference>
<dbReference type="InterPro" id="IPR043519">
    <property type="entry name" value="NT_sf"/>
</dbReference>
<dbReference type="InterPro" id="IPR054708">
    <property type="entry name" value="MTPAP-like_central"/>
</dbReference>
<dbReference type="PANTHER" id="PTHR23092:SF15">
    <property type="entry name" value="INACTIVE NON-CANONICAL POLY(A) RNA POLYMERASE PROTEIN TRF4-2-RELATED"/>
    <property type="match status" value="1"/>
</dbReference>
<gene>
    <name evidence="8" type="ORF">L228DRAFT_268260</name>
</gene>
<dbReference type="OMA" id="IPEHHLG"/>
<dbReference type="OrthoDB" id="273917at2759"/>
<proteinExistence type="inferred from homology"/>
<feature type="domain" description="PAP-associated" evidence="6">
    <location>
        <begin position="619"/>
        <end position="678"/>
    </location>
</feature>
<evidence type="ECO:0000256" key="1">
    <source>
        <dbReference type="ARBA" id="ARBA00008593"/>
    </source>
</evidence>
<dbReference type="Gene3D" id="3.30.460.10">
    <property type="entry name" value="Beta Polymerase, domain 2"/>
    <property type="match status" value="1"/>
</dbReference>
<dbReference type="GeneID" id="28900237"/>
<evidence type="ECO:0000259" key="7">
    <source>
        <dbReference type="Pfam" id="PF22600"/>
    </source>
</evidence>